<dbReference type="Gene3D" id="1.10.510.10">
    <property type="entry name" value="Transferase(Phosphotransferase) domain 1"/>
    <property type="match status" value="1"/>
</dbReference>
<evidence type="ECO:0000259" key="6">
    <source>
        <dbReference type="PROSITE" id="PS50011"/>
    </source>
</evidence>
<dbReference type="GO" id="GO:0005524">
    <property type="term" value="F:ATP binding"/>
    <property type="evidence" value="ECO:0007669"/>
    <property type="project" value="UniProtKB-KW"/>
</dbReference>
<dbReference type="SUPFAM" id="SSF56436">
    <property type="entry name" value="C-type lectin-like"/>
    <property type="match status" value="1"/>
</dbReference>
<keyword evidence="4" id="KW-0067">ATP-binding</keyword>
<dbReference type="InterPro" id="IPR042095">
    <property type="entry name" value="SUMF_sf"/>
</dbReference>
<evidence type="ECO:0000256" key="2">
    <source>
        <dbReference type="ARBA" id="ARBA00022741"/>
    </source>
</evidence>
<protein>
    <submittedName>
        <fullName evidence="7">Serine/threonine-protein kinase PrkC</fullName>
        <ecNumber evidence="7">2.7.11.1</ecNumber>
    </submittedName>
</protein>
<evidence type="ECO:0000313" key="7">
    <source>
        <dbReference type="EMBL" id="TWT54909.1"/>
    </source>
</evidence>
<feature type="compositionally biased region" description="Basic and acidic residues" evidence="5">
    <location>
        <begin position="29"/>
        <end position="42"/>
    </location>
</feature>
<feature type="domain" description="Protein kinase" evidence="6">
    <location>
        <begin position="76"/>
        <end position="336"/>
    </location>
</feature>
<reference evidence="7 8" key="1">
    <citation type="submission" date="2019-02" db="EMBL/GenBank/DDBJ databases">
        <title>Deep-cultivation of Planctomycetes and their phenomic and genomic characterization uncovers novel biology.</title>
        <authorList>
            <person name="Wiegand S."/>
            <person name="Jogler M."/>
            <person name="Boedeker C."/>
            <person name="Pinto D."/>
            <person name="Vollmers J."/>
            <person name="Rivas-Marin E."/>
            <person name="Kohn T."/>
            <person name="Peeters S.H."/>
            <person name="Heuer A."/>
            <person name="Rast P."/>
            <person name="Oberbeckmann S."/>
            <person name="Bunk B."/>
            <person name="Jeske O."/>
            <person name="Meyerdierks A."/>
            <person name="Storesund J.E."/>
            <person name="Kallscheuer N."/>
            <person name="Luecker S."/>
            <person name="Lage O.M."/>
            <person name="Pohl T."/>
            <person name="Merkel B.J."/>
            <person name="Hornburger P."/>
            <person name="Mueller R.-W."/>
            <person name="Bruemmer F."/>
            <person name="Labrenz M."/>
            <person name="Spormann A.M."/>
            <person name="Op Den Camp H."/>
            <person name="Overmann J."/>
            <person name="Amann R."/>
            <person name="Jetten M.S.M."/>
            <person name="Mascher T."/>
            <person name="Medema M.H."/>
            <person name="Devos D.P."/>
            <person name="Kaster A.-K."/>
            <person name="Ovreas L."/>
            <person name="Rohde M."/>
            <person name="Galperin M.Y."/>
            <person name="Jogler C."/>
        </authorList>
    </citation>
    <scope>NUCLEOTIDE SEQUENCE [LARGE SCALE GENOMIC DNA]</scope>
    <source>
        <strain evidence="7 8">Pla22</strain>
    </source>
</reference>
<feature type="region of interest" description="Disordered" evidence="5">
    <location>
        <begin position="1541"/>
        <end position="1565"/>
    </location>
</feature>
<dbReference type="SUPFAM" id="SSF52540">
    <property type="entry name" value="P-loop containing nucleoside triphosphate hydrolases"/>
    <property type="match status" value="1"/>
</dbReference>
<dbReference type="CDD" id="cd14014">
    <property type="entry name" value="STKc_PknB_like"/>
    <property type="match status" value="1"/>
</dbReference>
<dbReference type="Gene3D" id="3.40.50.300">
    <property type="entry name" value="P-loop containing nucleotide triphosphate hydrolases"/>
    <property type="match status" value="1"/>
</dbReference>
<dbReference type="InterPro" id="IPR011009">
    <property type="entry name" value="Kinase-like_dom_sf"/>
</dbReference>
<dbReference type="Pfam" id="PF03781">
    <property type="entry name" value="FGE-sulfatase"/>
    <property type="match status" value="1"/>
</dbReference>
<dbReference type="Pfam" id="PF00069">
    <property type="entry name" value="Pkinase"/>
    <property type="match status" value="1"/>
</dbReference>
<dbReference type="OrthoDB" id="6111975at2"/>
<evidence type="ECO:0000256" key="3">
    <source>
        <dbReference type="ARBA" id="ARBA00022777"/>
    </source>
</evidence>
<accession>A0A5C5WXB8</accession>
<dbReference type="PANTHER" id="PTHR43289">
    <property type="entry name" value="MITOGEN-ACTIVATED PROTEIN KINASE KINASE KINASE 20-RELATED"/>
    <property type="match status" value="1"/>
</dbReference>
<dbReference type="PANTHER" id="PTHR43289:SF6">
    <property type="entry name" value="SERINE_THREONINE-PROTEIN KINASE NEKL-3"/>
    <property type="match status" value="1"/>
</dbReference>
<dbReference type="RefSeq" id="WP_146514872.1">
    <property type="nucleotide sequence ID" value="NZ_SJPI01000001.1"/>
</dbReference>
<dbReference type="Gene3D" id="3.30.200.20">
    <property type="entry name" value="Phosphorylase Kinase, domain 1"/>
    <property type="match status" value="1"/>
</dbReference>
<dbReference type="InterPro" id="IPR049052">
    <property type="entry name" value="nSTAND1"/>
</dbReference>
<organism evidence="7 8">
    <name type="scientific">Rubripirellula amarantea</name>
    <dbReference type="NCBI Taxonomy" id="2527999"/>
    <lineage>
        <taxon>Bacteria</taxon>
        <taxon>Pseudomonadati</taxon>
        <taxon>Planctomycetota</taxon>
        <taxon>Planctomycetia</taxon>
        <taxon>Pirellulales</taxon>
        <taxon>Pirellulaceae</taxon>
        <taxon>Rubripirellula</taxon>
    </lineage>
</organism>
<evidence type="ECO:0000256" key="5">
    <source>
        <dbReference type="SAM" id="MobiDB-lite"/>
    </source>
</evidence>
<dbReference type="InterPro" id="IPR016187">
    <property type="entry name" value="CTDL_fold"/>
</dbReference>
<evidence type="ECO:0000256" key="4">
    <source>
        <dbReference type="ARBA" id="ARBA00022840"/>
    </source>
</evidence>
<keyword evidence="2" id="KW-0547">Nucleotide-binding</keyword>
<dbReference type="SMART" id="SM00220">
    <property type="entry name" value="S_TKc"/>
    <property type="match status" value="1"/>
</dbReference>
<dbReference type="SUPFAM" id="SSF56112">
    <property type="entry name" value="Protein kinase-like (PK-like)"/>
    <property type="match status" value="1"/>
</dbReference>
<keyword evidence="3 7" id="KW-0418">Kinase</keyword>
<dbReference type="PROSITE" id="PS50011">
    <property type="entry name" value="PROTEIN_KINASE_DOM"/>
    <property type="match status" value="1"/>
</dbReference>
<feature type="compositionally biased region" description="Low complexity" evidence="5">
    <location>
        <begin position="1544"/>
        <end position="1559"/>
    </location>
</feature>
<dbReference type="InterPro" id="IPR005532">
    <property type="entry name" value="SUMF_dom"/>
</dbReference>
<feature type="region of interest" description="Disordered" evidence="5">
    <location>
        <begin position="1"/>
        <end position="42"/>
    </location>
</feature>
<keyword evidence="8" id="KW-1185">Reference proteome</keyword>
<dbReference type="EMBL" id="SJPI01000001">
    <property type="protein sequence ID" value="TWT54909.1"/>
    <property type="molecule type" value="Genomic_DNA"/>
</dbReference>
<dbReference type="InterPro" id="IPR000719">
    <property type="entry name" value="Prot_kinase_dom"/>
</dbReference>
<evidence type="ECO:0000256" key="1">
    <source>
        <dbReference type="ARBA" id="ARBA00022679"/>
    </source>
</evidence>
<dbReference type="Proteomes" id="UP000316598">
    <property type="component" value="Unassembled WGS sequence"/>
</dbReference>
<gene>
    <name evidence="7" type="primary">prkC_15</name>
    <name evidence="7" type="ORF">Pla22_25630</name>
</gene>
<dbReference type="Pfam" id="PF20703">
    <property type="entry name" value="nSTAND1"/>
    <property type="match status" value="1"/>
</dbReference>
<comment type="caution">
    <text evidence="7">The sequence shown here is derived from an EMBL/GenBank/DDBJ whole genome shotgun (WGS) entry which is preliminary data.</text>
</comment>
<proteinExistence type="predicted"/>
<sequence length="1565" mass="174667">MPNRDPSDSFSVDGTKLDMDGTMESNKQGSEHPGDGGTRDESYAGMRAEAMPTQVTNSVGDVPVVPTSNLKQVGRYRIISLLGAGGFANVYLAEDETLRRRVSVKVPHSHRILGPSHLKRYMDEAMMVAALEHPKIVPVYDVGHLPNGLCYVVSKYIEGQTLADAIMVRQLGIVESIKTVIDIAETLQHVHECGIVHRDIKPSNILQDVNGTLYVNDFGLALTELDESDRGRVIGTPGYMSPEQASGEGHLVDGRSDIFSLGVMLYELLAGRRPFRGDSSEQVLYKLRHAEPKPIRQYNASIPRELDQVCQKAMAKLASQRYAATVDLASDLKQCLRLCDESADEPSIAAALKGPSSVKTSDGSRVVVIPKGLRSYDAHDATFFRHMLPGPYDLHGLPESIRFWKNRIDPSVSDTDKRSSIFRLSDESGESVSARDGQQLTTEPFRVGVIYGTSGCGKSSFVRAGLIPSLDPRVQVCMLDATAGSTIADLATLLDKKSGSSNALSDLRSDDPSSGAKSTPELSLDERMAWIRRRGERTHDGRKVLIVIDQFEQWLSAADPEERQTMVRALRQCDGESLQAILLVRDDFWLAISRLMREMDIPLTPSHNLAMIDLLDKHHAAKLLRMFGRAYGRIGQEGAELRREQSAFIDEAVELLAIDEHVVAVRLTLFAEIMKSRDWTRSSLRKLGGMDRIVERFLIESFDLPSSRKDHRVHAQSARQLLDAMLPKTGLIRSAPVPQDELLQLLGGQRDPANGNELLRILDEELKLITLVESSSADTSETRLYQLTHDSLVPAIRQWISHHESATMASRARRDLRTRAAAWQREPSRRELPSLYDLVRFLVLAKSWYRDNSERAILRAASVFYGWRLALLAVAGVLIAFATVQIRGQSKSDVLVNQLRISTTAQLPNTINAIRDHSRYTFPDLRAIASDSSRDGRERFLAALVLPDDEQASRGTSKSDGIDFDRLIHDRLSDAPFDLLALALKQKPHWPHRISELLIVDLSKQSVAPARRLRAGLMLASCDDTYKDVLLGHRELLTDLILIEATSNRLQYATLVKLTSPLAMILRDEFVAQANSDIPDARRDAAIGLMQDMCSGDCTRSLSFAADLSSQDFLKVVLPHTTDLETLHQFAVKQIEDELESSHKPKCSGSAGKRWGHLASLALVSAQNRDQVTSAWGNISKLMEVCSDSMFAGVLIHTTPQLAAGSLSSNTMLNPSDWVRIASLSKQSAKKREFDWERSVRHTVLFTAGQMGLTLQDDQQIRSLRLEMRDIFANDTDPGTHAAAWWSLCQMEDEEWVEEKLSNLMTSALDASRKIGWRVNKEGITLVTVDASDVPDVNVVMEVACGETTVEQFMRFDTSYEHQKELKSDDVRAPVGVITWPEAVAYCQWLTLRDGMSDTDLAYEIDEHGEFELAQDYRDRKGYRLPVAAEWRHLWSVDKARVACFNDDTLIYEYLNIMPKSNDRPERIGGSKPDRIGIFNLGGNCYEWTSNRFEDLALSLGMSYGHKKTNRFEVDSDRYLPREINWRAVGFRVVRTIPSETTKASKSSEVSVPSPSKVPTALPES</sequence>
<dbReference type="EC" id="2.7.11.1" evidence="7"/>
<feature type="region of interest" description="Disordered" evidence="5">
    <location>
        <begin position="499"/>
        <end position="521"/>
    </location>
</feature>
<dbReference type="GO" id="GO:0004674">
    <property type="term" value="F:protein serine/threonine kinase activity"/>
    <property type="evidence" value="ECO:0007669"/>
    <property type="project" value="UniProtKB-EC"/>
</dbReference>
<dbReference type="Gene3D" id="3.90.1580.10">
    <property type="entry name" value="paralog of FGE (formylglycine-generating enzyme)"/>
    <property type="match status" value="1"/>
</dbReference>
<evidence type="ECO:0000313" key="8">
    <source>
        <dbReference type="Proteomes" id="UP000316598"/>
    </source>
</evidence>
<dbReference type="InterPro" id="IPR027417">
    <property type="entry name" value="P-loop_NTPase"/>
</dbReference>
<name>A0A5C5WXB8_9BACT</name>
<keyword evidence="1 7" id="KW-0808">Transferase</keyword>